<protein>
    <recommendedName>
        <fullName evidence="6">Alkyl hydroperoxide reductase AhpD</fullName>
        <ecNumber evidence="6">1.11.1.28</ecNumber>
    </recommendedName>
    <alternativeName>
        <fullName evidence="6">Alkylhydroperoxidase AhpD</fullName>
    </alternativeName>
</protein>
<keyword evidence="2 6" id="KW-0049">Antioxidant</keyword>
<evidence type="ECO:0000313" key="8">
    <source>
        <dbReference type="EMBL" id="RMI43112.1"/>
    </source>
</evidence>
<dbReference type="Gene3D" id="1.20.1290.10">
    <property type="entry name" value="AhpD-like"/>
    <property type="match status" value="1"/>
</dbReference>
<feature type="domain" description="Carboxymuconolactone decarboxylase-like" evidence="7">
    <location>
        <begin position="94"/>
        <end position="175"/>
    </location>
</feature>
<dbReference type="HAMAP" id="MF_01676">
    <property type="entry name" value="AhpD"/>
    <property type="match status" value="1"/>
</dbReference>
<comment type="caution">
    <text evidence="8">The sequence shown here is derived from an EMBL/GenBank/DDBJ whole genome shotgun (WGS) entry which is preliminary data.</text>
</comment>
<feature type="disulfide bond" description="Interchain (with AhpC); in linked form" evidence="6">
    <location>
        <position position="134"/>
    </location>
</feature>
<dbReference type="RefSeq" id="WP_122183095.1">
    <property type="nucleotide sequence ID" value="NZ_RFFJ01000028.1"/>
</dbReference>
<sequence length="181" mass="19370">MALDALRAAIPPHAKDLSLGLGSLTSHGELTEQQLWGTLLACAEATRSAPLLREVEPEARKHLTEDAYRAARTAAALMAMTNVFYRTRHLLADPEYDALPAGLRMNALRDPGVERTDFELWSLAVSALGGCGRCVTAHEQALRKAGTRREVVQEAIRVASVLNGVAGVLDAEAALHGQPAV</sequence>
<dbReference type="InterPro" id="IPR029032">
    <property type="entry name" value="AhpD-like"/>
</dbReference>
<proteinExistence type="inferred from homology"/>
<dbReference type="EC" id="1.11.1.28" evidence="6"/>
<evidence type="ECO:0000256" key="2">
    <source>
        <dbReference type="ARBA" id="ARBA00022862"/>
    </source>
</evidence>
<dbReference type="Pfam" id="PF02627">
    <property type="entry name" value="CMD"/>
    <property type="match status" value="1"/>
</dbReference>
<reference evidence="8 9" key="1">
    <citation type="submission" date="2018-10" db="EMBL/GenBank/DDBJ databases">
        <title>Isolation, diversity and antifungal activity of actinobacteria from wheat.</title>
        <authorList>
            <person name="Han C."/>
        </authorList>
    </citation>
    <scope>NUCLEOTIDE SEQUENCE [LARGE SCALE GENOMIC DNA]</scope>
    <source>
        <strain evidence="8 9">NEAU-YY642</strain>
    </source>
</reference>
<evidence type="ECO:0000256" key="1">
    <source>
        <dbReference type="ARBA" id="ARBA00022559"/>
    </source>
</evidence>
<keyword evidence="4 6" id="KW-1015">Disulfide bond</keyword>
<dbReference type="NCBIfam" id="TIGR00778">
    <property type="entry name" value="ahpD_dom"/>
    <property type="match status" value="1"/>
</dbReference>
<dbReference type="Proteomes" id="UP000278673">
    <property type="component" value="Unassembled WGS sequence"/>
</dbReference>
<dbReference type="AlphaFoldDB" id="A0A3M2M101"/>
<evidence type="ECO:0000259" key="7">
    <source>
        <dbReference type="Pfam" id="PF02627"/>
    </source>
</evidence>
<comment type="similarity">
    <text evidence="6">Belongs to the AhpD family.</text>
</comment>
<organism evidence="8 9">
    <name type="scientific">Streptomyces triticirhizae</name>
    <dbReference type="NCBI Taxonomy" id="2483353"/>
    <lineage>
        <taxon>Bacteria</taxon>
        <taxon>Bacillati</taxon>
        <taxon>Actinomycetota</taxon>
        <taxon>Actinomycetes</taxon>
        <taxon>Kitasatosporales</taxon>
        <taxon>Streptomycetaceae</taxon>
        <taxon>Streptomyces</taxon>
    </lineage>
</organism>
<feature type="active site" description="Cysteine sulfenic acid (-SOH) intermediate" evidence="6">
    <location>
        <position position="134"/>
    </location>
</feature>
<name>A0A3M2M101_9ACTN</name>
<evidence type="ECO:0000256" key="6">
    <source>
        <dbReference type="HAMAP-Rule" id="MF_01676"/>
    </source>
</evidence>
<feature type="disulfide bond" evidence="6">
    <location>
        <begin position="131"/>
        <end position="134"/>
    </location>
</feature>
<comment type="catalytic activity">
    <reaction evidence="6">
        <text>N(6)-[(R)-dihydrolipoyl]-L-lysyl-[lipoyl-carrier protein] + a hydroperoxide = N(6)-[(R)-lipoyl]-L-lysyl-[lipoyl-carrier protein] + an alcohol + H2O</text>
        <dbReference type="Rhea" id="RHEA:62636"/>
        <dbReference type="Rhea" id="RHEA-COMP:10502"/>
        <dbReference type="Rhea" id="RHEA-COMP:16355"/>
        <dbReference type="ChEBI" id="CHEBI:15377"/>
        <dbReference type="ChEBI" id="CHEBI:30879"/>
        <dbReference type="ChEBI" id="CHEBI:35924"/>
        <dbReference type="ChEBI" id="CHEBI:83099"/>
        <dbReference type="ChEBI" id="CHEBI:83100"/>
        <dbReference type="EC" id="1.11.1.28"/>
    </reaction>
</comment>
<dbReference type="EMBL" id="RFFJ01000028">
    <property type="protein sequence ID" value="RMI43112.1"/>
    <property type="molecule type" value="Genomic_DNA"/>
</dbReference>
<keyword evidence="3 6" id="KW-0560">Oxidoreductase</keyword>
<dbReference type="PANTHER" id="PTHR33930">
    <property type="entry name" value="ALKYL HYDROPEROXIDE REDUCTASE AHPD"/>
    <property type="match status" value="1"/>
</dbReference>
<accession>A0A3M2M101</accession>
<dbReference type="GO" id="GO:0051920">
    <property type="term" value="F:peroxiredoxin activity"/>
    <property type="evidence" value="ECO:0007669"/>
    <property type="project" value="InterPro"/>
</dbReference>
<keyword evidence="1 6" id="KW-0575">Peroxidase</keyword>
<evidence type="ECO:0000256" key="5">
    <source>
        <dbReference type="ARBA" id="ARBA00023284"/>
    </source>
</evidence>
<evidence type="ECO:0000256" key="3">
    <source>
        <dbReference type="ARBA" id="ARBA00023002"/>
    </source>
</evidence>
<dbReference type="InterPro" id="IPR003779">
    <property type="entry name" value="CMD-like"/>
</dbReference>
<comment type="subunit">
    <text evidence="6">Homotrimer.</text>
</comment>
<dbReference type="InterPro" id="IPR004674">
    <property type="entry name" value="AhpD"/>
</dbReference>
<comment type="function">
    <text evidence="6">Antioxidant protein with alkyl hydroperoxidase activity. Required for the reduction of the AhpC active site cysteine residues and for the regeneration of the AhpC enzyme activity.</text>
</comment>
<dbReference type="GO" id="GO:0045454">
    <property type="term" value="P:cell redox homeostasis"/>
    <property type="evidence" value="ECO:0007669"/>
    <property type="project" value="TreeGrafter"/>
</dbReference>
<evidence type="ECO:0000256" key="4">
    <source>
        <dbReference type="ARBA" id="ARBA00023157"/>
    </source>
</evidence>
<dbReference type="GO" id="GO:0032843">
    <property type="term" value="F:hydroperoxide reductase activity"/>
    <property type="evidence" value="ECO:0007669"/>
    <property type="project" value="InterPro"/>
</dbReference>
<evidence type="ECO:0000313" key="9">
    <source>
        <dbReference type="Proteomes" id="UP000278673"/>
    </source>
</evidence>
<keyword evidence="9" id="KW-1185">Reference proteome</keyword>
<dbReference type="InterPro" id="IPR004675">
    <property type="entry name" value="AhpD_core"/>
</dbReference>
<feature type="active site" description="Proton donor" evidence="6">
    <location>
        <position position="131"/>
    </location>
</feature>
<keyword evidence="5 6" id="KW-0676">Redox-active center</keyword>
<gene>
    <name evidence="6" type="primary">ahpD</name>
    <name evidence="8" type="ORF">EBN88_08000</name>
</gene>
<dbReference type="SUPFAM" id="SSF69118">
    <property type="entry name" value="AhpD-like"/>
    <property type="match status" value="1"/>
</dbReference>
<dbReference type="PANTHER" id="PTHR33930:SF7">
    <property type="entry name" value="ALKYL HYDROPEROXIDE REDUCTASE AHPD"/>
    <property type="match status" value="1"/>
</dbReference>
<dbReference type="GO" id="GO:0015036">
    <property type="term" value="F:disulfide oxidoreductase activity"/>
    <property type="evidence" value="ECO:0007669"/>
    <property type="project" value="TreeGrafter"/>
</dbReference>
<dbReference type="GO" id="GO:0006979">
    <property type="term" value="P:response to oxidative stress"/>
    <property type="evidence" value="ECO:0007669"/>
    <property type="project" value="InterPro"/>
</dbReference>
<dbReference type="NCBIfam" id="TIGR00777">
    <property type="entry name" value="ahpD"/>
    <property type="match status" value="1"/>
</dbReference>